<proteinExistence type="predicted"/>
<organism evidence="2 3">
    <name type="scientific">Acetobacter aceti</name>
    <dbReference type="NCBI Taxonomy" id="435"/>
    <lineage>
        <taxon>Bacteria</taxon>
        <taxon>Pseudomonadati</taxon>
        <taxon>Pseudomonadota</taxon>
        <taxon>Alphaproteobacteria</taxon>
        <taxon>Acetobacterales</taxon>
        <taxon>Acetobacteraceae</taxon>
        <taxon>Acetobacter</taxon>
        <taxon>Acetobacter subgen. Acetobacter</taxon>
    </lineage>
</organism>
<dbReference type="RefSeq" id="WP_099349514.1">
    <property type="nucleotide sequence ID" value="NZ_AP023326.1"/>
</dbReference>
<protein>
    <submittedName>
        <fullName evidence="2">Uncharacterized protein</fullName>
    </submittedName>
</protein>
<name>A0A6S6PLK8_ACEAC</name>
<sequence length="108" mass="12735">MRKRGRPPIFENAMTNQERQIRKERRKRQQFIQSMEAVSELGGIMEQVLFLNADGSDLSDRIREIQETIRDSEYGLSAVDLYRSRDVVRQKFSEQNCQESENVMHLSV</sequence>
<gene>
    <name evidence="2" type="ORF">AAJCM20276_29130</name>
</gene>
<evidence type="ECO:0000313" key="3">
    <source>
        <dbReference type="Proteomes" id="UP000515220"/>
    </source>
</evidence>
<dbReference type="EMBL" id="AP023326">
    <property type="protein sequence ID" value="BCI68289.1"/>
    <property type="molecule type" value="Genomic_DNA"/>
</dbReference>
<accession>A0A6S6PLK8</accession>
<dbReference type="Proteomes" id="UP000515220">
    <property type="component" value="Chromosome"/>
</dbReference>
<feature type="region of interest" description="Disordered" evidence="1">
    <location>
        <begin position="1"/>
        <end position="26"/>
    </location>
</feature>
<evidence type="ECO:0000256" key="1">
    <source>
        <dbReference type="SAM" id="MobiDB-lite"/>
    </source>
</evidence>
<dbReference type="AlphaFoldDB" id="A0A6S6PLK8"/>
<evidence type="ECO:0000313" key="2">
    <source>
        <dbReference type="EMBL" id="BCI68289.1"/>
    </source>
</evidence>
<reference evidence="2 3" key="1">
    <citation type="submission" date="2020-07" db="EMBL/GenBank/DDBJ databases">
        <title>Complete Genome Sequence of an acetic acid bacterium, Acetobacter aceti JCM20276.</title>
        <authorList>
            <person name="Hirose Y."/>
            <person name="Mihara H."/>
        </authorList>
    </citation>
    <scope>NUCLEOTIDE SEQUENCE [LARGE SCALE GENOMIC DNA]</scope>
    <source>
        <strain evidence="2 3">JCM20276</strain>
    </source>
</reference>